<dbReference type="PANTHER" id="PTHR30332:SF17">
    <property type="entry name" value="TYPE IV PILIATION SYSTEM PROTEIN DR_0774-RELATED"/>
    <property type="match status" value="1"/>
</dbReference>
<dbReference type="GO" id="GO:0009306">
    <property type="term" value="P:protein secretion"/>
    <property type="evidence" value="ECO:0007669"/>
    <property type="project" value="InterPro"/>
</dbReference>
<keyword evidence="6" id="KW-1185">Reference proteome</keyword>
<feature type="domain" description="Pilus formation protein N-terminal" evidence="4">
    <location>
        <begin position="30"/>
        <end position="99"/>
    </location>
</feature>
<comment type="similarity">
    <text evidence="1">Belongs to the bacterial secretin family.</text>
</comment>
<feature type="chain" id="PRO_5015590385" evidence="2">
    <location>
        <begin position="23"/>
        <end position="458"/>
    </location>
</feature>
<dbReference type="EMBL" id="CP028519">
    <property type="protein sequence ID" value="AVY95923.1"/>
    <property type="molecule type" value="Genomic_DNA"/>
</dbReference>
<keyword evidence="2" id="KW-0732">Signal</keyword>
<protein>
    <submittedName>
        <fullName evidence="5">Fimbrial protein</fullName>
    </submittedName>
</protein>
<dbReference type="STRING" id="1122240.GCA_000620105_00940"/>
<dbReference type="Pfam" id="PF00263">
    <property type="entry name" value="Secretin"/>
    <property type="match status" value="1"/>
</dbReference>
<dbReference type="InterPro" id="IPR050810">
    <property type="entry name" value="Bact_Secretion_Sys_Channel"/>
</dbReference>
<accession>A0A2S0PF31</accession>
<name>A0A2S0PF31_9NEIS</name>
<dbReference type="PANTHER" id="PTHR30332">
    <property type="entry name" value="PROBABLE GENERAL SECRETION PATHWAY PROTEIN D"/>
    <property type="match status" value="1"/>
</dbReference>
<dbReference type="Proteomes" id="UP000244173">
    <property type="component" value="Chromosome"/>
</dbReference>
<dbReference type="OrthoDB" id="9775455at2"/>
<dbReference type="AlphaFoldDB" id="A0A2S0PF31"/>
<dbReference type="PRINTS" id="PR00811">
    <property type="entry name" value="BCTERIALGSPD"/>
</dbReference>
<dbReference type="InterPro" id="IPR032789">
    <property type="entry name" value="T2SS-T3SS_pil_N"/>
</dbReference>
<proteinExistence type="inferred from homology"/>
<dbReference type="InterPro" id="IPR001775">
    <property type="entry name" value="GspD/PilQ"/>
</dbReference>
<evidence type="ECO:0000256" key="2">
    <source>
        <dbReference type="SAM" id="SignalP"/>
    </source>
</evidence>
<dbReference type="GO" id="GO:0015627">
    <property type="term" value="C:type II protein secretion system complex"/>
    <property type="evidence" value="ECO:0007669"/>
    <property type="project" value="TreeGrafter"/>
</dbReference>
<organism evidence="5 6">
    <name type="scientific">Microvirgula aerodenitrificans</name>
    <dbReference type="NCBI Taxonomy" id="57480"/>
    <lineage>
        <taxon>Bacteria</taxon>
        <taxon>Pseudomonadati</taxon>
        <taxon>Pseudomonadota</taxon>
        <taxon>Betaproteobacteria</taxon>
        <taxon>Neisseriales</taxon>
        <taxon>Aquaspirillaceae</taxon>
        <taxon>Microvirgula</taxon>
    </lineage>
</organism>
<gene>
    <name evidence="5" type="ORF">DAI18_01460</name>
</gene>
<feature type="signal peptide" evidence="2">
    <location>
        <begin position="1"/>
        <end position="22"/>
    </location>
</feature>
<feature type="domain" description="Type II/III secretion system secretin-like" evidence="3">
    <location>
        <begin position="244"/>
        <end position="410"/>
    </location>
</feature>
<dbReference type="KEGG" id="maer:DAI18_01460"/>
<evidence type="ECO:0000256" key="1">
    <source>
        <dbReference type="RuleBase" id="RU004003"/>
    </source>
</evidence>
<sequence>MYSPSRLLLASLLPLSPLPALAAPAVSANAELLTLAMGSGELLHLPGAAATVFIADPDIADVQVPRANAVFVLGKKTGTTTLYALDAAGRPLLQRRIAVQHNVTELSRLLRQRFPDLRLKVESAPGSLMVSGAVNSAQEINAVAQTLQPSLGSKETLINRLTLSSPTQVHLRVRITEVSRDVVQQLGINWAAIGTSGNSMWGFISGRNTYTDAGKFILPSGGGYSLLGGYKTGNTSITGVIDVLDREGLMTILAEPNLTAVSGETASFLAGGEFPIPVAQTGSGSGGSAAITVEFKSFGIALDFTPTVLANDRISLKVRPEVSELSQANSIVMNGSTIPGLSIRRVETTVELGSGQSFAIGGLLQNNVRDILSQLPGLGQLPVLGKLFSSTDYQNNKSELVVIVTPYLVKPAGAGQLRSALDSIRPASDVETVLQQQIGLDPLDGDTPRLTGNAGFAY</sequence>
<dbReference type="Pfam" id="PF13629">
    <property type="entry name" value="T2SS-T3SS_pil_N"/>
    <property type="match status" value="1"/>
</dbReference>
<evidence type="ECO:0000259" key="4">
    <source>
        <dbReference type="Pfam" id="PF13629"/>
    </source>
</evidence>
<evidence type="ECO:0000313" key="5">
    <source>
        <dbReference type="EMBL" id="AVY95923.1"/>
    </source>
</evidence>
<reference evidence="5 6" key="1">
    <citation type="submission" date="2018-04" db="EMBL/GenBank/DDBJ databases">
        <title>Denitrifier Microvirgula.</title>
        <authorList>
            <person name="Anderson E."/>
            <person name="Jang J."/>
            <person name="Ishii S."/>
        </authorList>
    </citation>
    <scope>NUCLEOTIDE SEQUENCE [LARGE SCALE GENOMIC DNA]</scope>
    <source>
        <strain evidence="5 6">BE2.4</strain>
    </source>
</reference>
<evidence type="ECO:0000313" key="6">
    <source>
        <dbReference type="Proteomes" id="UP000244173"/>
    </source>
</evidence>
<evidence type="ECO:0000259" key="3">
    <source>
        <dbReference type="Pfam" id="PF00263"/>
    </source>
</evidence>
<dbReference type="InterPro" id="IPR004846">
    <property type="entry name" value="T2SS/T3SS_dom"/>
</dbReference>